<comment type="caution">
    <text evidence="2">The sequence shown here is derived from an EMBL/GenBank/DDBJ whole genome shotgun (WGS) entry which is preliminary data.</text>
</comment>
<evidence type="ECO:0000313" key="3">
    <source>
        <dbReference type="Proteomes" id="UP001612741"/>
    </source>
</evidence>
<evidence type="ECO:0000256" key="1">
    <source>
        <dbReference type="SAM" id="MobiDB-lite"/>
    </source>
</evidence>
<name>A0ABW7YM07_9ACTN</name>
<gene>
    <name evidence="2" type="ORF">ACIBG2_05210</name>
</gene>
<reference evidence="2 3" key="1">
    <citation type="submission" date="2024-10" db="EMBL/GenBank/DDBJ databases">
        <title>The Natural Products Discovery Center: Release of the First 8490 Sequenced Strains for Exploring Actinobacteria Biosynthetic Diversity.</title>
        <authorList>
            <person name="Kalkreuter E."/>
            <person name="Kautsar S.A."/>
            <person name="Yang D."/>
            <person name="Bader C.D."/>
            <person name="Teijaro C.N."/>
            <person name="Fluegel L."/>
            <person name="Davis C.M."/>
            <person name="Simpson J.R."/>
            <person name="Lauterbach L."/>
            <person name="Steele A.D."/>
            <person name="Gui C."/>
            <person name="Meng S."/>
            <person name="Li G."/>
            <person name="Viehrig K."/>
            <person name="Ye F."/>
            <person name="Su P."/>
            <person name="Kiefer A.F."/>
            <person name="Nichols A."/>
            <person name="Cepeda A.J."/>
            <person name="Yan W."/>
            <person name="Fan B."/>
            <person name="Jiang Y."/>
            <person name="Adhikari A."/>
            <person name="Zheng C.-J."/>
            <person name="Schuster L."/>
            <person name="Cowan T.M."/>
            <person name="Smanski M.J."/>
            <person name="Chevrette M.G."/>
            <person name="De Carvalho L.P.S."/>
            <person name="Shen B."/>
        </authorList>
    </citation>
    <scope>NUCLEOTIDE SEQUENCE [LARGE SCALE GENOMIC DNA]</scope>
    <source>
        <strain evidence="2 3">NPDC050545</strain>
    </source>
</reference>
<evidence type="ECO:0000313" key="2">
    <source>
        <dbReference type="EMBL" id="MFI6496757.1"/>
    </source>
</evidence>
<sequence length="557" mass="58657">MRDFFSGITRREKQFAVVGIVIALVFFMPFLALADPGSVPGSGPSGDRPSMAAEKPVDVRQGDSCEDLMPADTPSYVVCDWLTPPQDAAKVAAFWAADSGANMEKAQPLPQNYVRCNQKTDLSKEPDCRGGQTFCEELPSGWYKCTNMVNQKVTYERYVNGEKQVLTSPPPGADQPAAPAGDPSGPGDQASRPDPGPSAQQPAGEERSAPPGARTAAPAVPEDAGPGTDPSADTGREPGTDPSRDPSPSPSADLGPGPTVSSGNPVGHALAAAGKAGLRIWVENDLADDYRAGEAQFRAAVSKLVAAAGRPGVVGVKFADYLGFRDFTSAAQVKKFVSEATAALRAKLPGKRLAMGVVVPELGCGSSQACVTDMRSRYPVVTRSRVDDYIRTSGVDRVYVASGLFGKSYGTFKVTLDGQESTITPAIAAQAQWMAVKALGWDAVVQVGSREYGLTHGDQSSPWGAERAQAEVDARVGNAIGLGAQTVTLWGHRISYDADHRRILDAGLQPNEVWKALIAKGMRERLSVLFDPANPEVSVSADIGALAKGVSEIFVLV</sequence>
<feature type="compositionally biased region" description="Basic and acidic residues" evidence="1">
    <location>
        <begin position="234"/>
        <end position="244"/>
    </location>
</feature>
<accession>A0ABW7YM07</accession>
<protein>
    <submittedName>
        <fullName evidence="2">Uncharacterized protein</fullName>
    </submittedName>
</protein>
<dbReference type="RefSeq" id="WP_397079096.1">
    <property type="nucleotide sequence ID" value="NZ_JBITGY010000001.1"/>
</dbReference>
<organism evidence="2 3">
    <name type="scientific">Nonomuraea typhae</name>
    <dbReference type="NCBI Taxonomy" id="2603600"/>
    <lineage>
        <taxon>Bacteria</taxon>
        <taxon>Bacillati</taxon>
        <taxon>Actinomycetota</taxon>
        <taxon>Actinomycetes</taxon>
        <taxon>Streptosporangiales</taxon>
        <taxon>Streptosporangiaceae</taxon>
        <taxon>Nonomuraea</taxon>
    </lineage>
</organism>
<proteinExistence type="predicted"/>
<dbReference type="EMBL" id="JBITGY010000001">
    <property type="protein sequence ID" value="MFI6496757.1"/>
    <property type="molecule type" value="Genomic_DNA"/>
</dbReference>
<keyword evidence="3" id="KW-1185">Reference proteome</keyword>
<feature type="compositionally biased region" description="Low complexity" evidence="1">
    <location>
        <begin position="174"/>
        <end position="190"/>
    </location>
</feature>
<feature type="region of interest" description="Disordered" evidence="1">
    <location>
        <begin position="164"/>
        <end position="268"/>
    </location>
</feature>
<dbReference type="Proteomes" id="UP001612741">
    <property type="component" value="Unassembled WGS sequence"/>
</dbReference>